<dbReference type="WBParaSite" id="Hba_12708">
    <property type="protein sequence ID" value="Hba_12708"/>
    <property type="gene ID" value="Hba_12708"/>
</dbReference>
<name>A0A1I7X5L0_HETBA</name>
<reference evidence="2" key="1">
    <citation type="submission" date="2016-11" db="UniProtKB">
        <authorList>
            <consortium name="WormBaseParasite"/>
        </authorList>
    </citation>
    <scope>IDENTIFICATION</scope>
</reference>
<proteinExistence type="predicted"/>
<evidence type="ECO:0000313" key="1">
    <source>
        <dbReference type="Proteomes" id="UP000095283"/>
    </source>
</evidence>
<dbReference type="Proteomes" id="UP000095283">
    <property type="component" value="Unplaced"/>
</dbReference>
<keyword evidence="1" id="KW-1185">Reference proteome</keyword>
<evidence type="ECO:0000313" key="2">
    <source>
        <dbReference type="WBParaSite" id="Hba_12708"/>
    </source>
</evidence>
<accession>A0A1I7X5L0</accession>
<dbReference type="AlphaFoldDB" id="A0A1I7X5L0"/>
<organism evidence="1 2">
    <name type="scientific">Heterorhabditis bacteriophora</name>
    <name type="common">Entomopathogenic nematode worm</name>
    <dbReference type="NCBI Taxonomy" id="37862"/>
    <lineage>
        <taxon>Eukaryota</taxon>
        <taxon>Metazoa</taxon>
        <taxon>Ecdysozoa</taxon>
        <taxon>Nematoda</taxon>
        <taxon>Chromadorea</taxon>
        <taxon>Rhabditida</taxon>
        <taxon>Rhabditina</taxon>
        <taxon>Rhabditomorpha</taxon>
        <taxon>Strongyloidea</taxon>
        <taxon>Heterorhabditidae</taxon>
        <taxon>Heterorhabditis</taxon>
    </lineage>
</organism>
<sequence>MDFKFKGPDDNWSENDCNFDEKEPRLIIIYFRLLQLLDDAPNRVRAVKCIDSVDGMIEMYDWLLSMCWKGDRNFPPMPVDLWKSRRLNVSQSWICFVLAFTPSVSPDSGRPSSTESSEGDGLLQGKVRCLEGNIY</sequence>
<protein>
    <submittedName>
        <fullName evidence="2">Pkinase_Tyr domain-containing protein</fullName>
    </submittedName>
</protein>